<gene>
    <name evidence="1" type="ORF">RchiOBHm_Chr2g0103991</name>
</gene>
<name>A0A2P6RN17_ROSCH</name>
<comment type="caution">
    <text evidence="1">The sequence shown here is derived from an EMBL/GenBank/DDBJ whole genome shotgun (WGS) entry which is preliminary data.</text>
</comment>
<dbReference type="EMBL" id="PDCK01000040">
    <property type="protein sequence ID" value="PRQ47828.1"/>
    <property type="molecule type" value="Genomic_DNA"/>
</dbReference>
<organism evidence="1 2">
    <name type="scientific">Rosa chinensis</name>
    <name type="common">China rose</name>
    <dbReference type="NCBI Taxonomy" id="74649"/>
    <lineage>
        <taxon>Eukaryota</taxon>
        <taxon>Viridiplantae</taxon>
        <taxon>Streptophyta</taxon>
        <taxon>Embryophyta</taxon>
        <taxon>Tracheophyta</taxon>
        <taxon>Spermatophyta</taxon>
        <taxon>Magnoliopsida</taxon>
        <taxon>eudicotyledons</taxon>
        <taxon>Gunneridae</taxon>
        <taxon>Pentapetalae</taxon>
        <taxon>rosids</taxon>
        <taxon>fabids</taxon>
        <taxon>Rosales</taxon>
        <taxon>Rosaceae</taxon>
        <taxon>Rosoideae</taxon>
        <taxon>Rosoideae incertae sedis</taxon>
        <taxon>Rosa</taxon>
    </lineage>
</organism>
<protein>
    <submittedName>
        <fullName evidence="1">Uncharacterized protein</fullName>
    </submittedName>
</protein>
<proteinExistence type="predicted"/>
<dbReference type="Gramene" id="PRQ47828">
    <property type="protein sequence ID" value="PRQ47828"/>
    <property type="gene ID" value="RchiOBHm_Chr2g0103991"/>
</dbReference>
<evidence type="ECO:0000313" key="2">
    <source>
        <dbReference type="Proteomes" id="UP000238479"/>
    </source>
</evidence>
<evidence type="ECO:0000313" key="1">
    <source>
        <dbReference type="EMBL" id="PRQ47828.1"/>
    </source>
</evidence>
<keyword evidence="2" id="KW-1185">Reference proteome</keyword>
<reference evidence="1 2" key="1">
    <citation type="journal article" date="2018" name="Nat. Genet.">
        <title>The Rosa genome provides new insights in the design of modern roses.</title>
        <authorList>
            <person name="Bendahmane M."/>
        </authorList>
    </citation>
    <scope>NUCLEOTIDE SEQUENCE [LARGE SCALE GENOMIC DNA]</scope>
    <source>
        <strain evidence="2">cv. Old Blush</strain>
    </source>
</reference>
<dbReference type="AlphaFoldDB" id="A0A2P6RN17"/>
<dbReference type="Proteomes" id="UP000238479">
    <property type="component" value="Chromosome 2"/>
</dbReference>
<sequence length="130" mass="14729">MTLCSRGLTIQTKRTKKAGIVGKYGEEGFSVTLCLGTADCIGLEPKDSFVNCCEKNLDPTIRFSISYHLCSRLDAYRVRPTTTTTRVTCIRCFGKGNPNFLGHFLMARSMSFSLIQIYRFRNSQEGHWRT</sequence>
<accession>A0A2P6RN17</accession>